<evidence type="ECO:0000256" key="7">
    <source>
        <dbReference type="ARBA" id="ARBA00022989"/>
    </source>
</evidence>
<evidence type="ECO:0000256" key="2">
    <source>
        <dbReference type="ARBA" id="ARBA00006003"/>
    </source>
</evidence>
<evidence type="ECO:0000256" key="23">
    <source>
        <dbReference type="ARBA" id="ARBA00049539"/>
    </source>
</evidence>
<evidence type="ECO:0000256" key="12">
    <source>
        <dbReference type="ARBA" id="ARBA00023180"/>
    </source>
</evidence>
<keyword evidence="7" id="KW-1133">Transmembrane helix</keyword>
<keyword evidence="25" id="KW-1185">Reference proteome</keyword>
<evidence type="ECO:0000256" key="6">
    <source>
        <dbReference type="ARBA" id="ARBA00022968"/>
    </source>
</evidence>
<organism evidence="24 25">
    <name type="scientific">Clarias magur</name>
    <name type="common">Asian catfish</name>
    <name type="synonym">Macropteronotus magur</name>
    <dbReference type="NCBI Taxonomy" id="1594786"/>
    <lineage>
        <taxon>Eukaryota</taxon>
        <taxon>Metazoa</taxon>
        <taxon>Chordata</taxon>
        <taxon>Craniata</taxon>
        <taxon>Vertebrata</taxon>
        <taxon>Euteleostomi</taxon>
        <taxon>Actinopterygii</taxon>
        <taxon>Neopterygii</taxon>
        <taxon>Teleostei</taxon>
        <taxon>Ostariophysi</taxon>
        <taxon>Siluriformes</taxon>
        <taxon>Clariidae</taxon>
        <taxon>Clarias</taxon>
    </lineage>
</organism>
<evidence type="ECO:0000256" key="17">
    <source>
        <dbReference type="ARBA" id="ARBA00041976"/>
    </source>
</evidence>
<feature type="non-terminal residue" evidence="24">
    <location>
        <position position="1"/>
    </location>
</feature>
<evidence type="ECO:0000256" key="11">
    <source>
        <dbReference type="ARBA" id="ARBA00023157"/>
    </source>
</evidence>
<evidence type="ECO:0000256" key="21">
    <source>
        <dbReference type="ARBA" id="ARBA00048050"/>
    </source>
</evidence>
<comment type="subcellular location">
    <subcellularLocation>
        <location evidence="1">Golgi apparatus membrane</location>
        <topology evidence="1">Single-pass type II membrane protein</topology>
    </subcellularLocation>
</comment>
<feature type="non-terminal residue" evidence="24">
    <location>
        <position position="418"/>
    </location>
</feature>
<keyword evidence="6" id="KW-0735">Signal-anchor</keyword>
<evidence type="ECO:0000313" key="25">
    <source>
        <dbReference type="Proteomes" id="UP000727407"/>
    </source>
</evidence>
<keyword evidence="9" id="KW-0443">Lipid metabolism</keyword>
<protein>
    <recommendedName>
        <fullName evidence="14">Lactosylceramide alpha-2,3-sialyltransferase</fullName>
        <ecNumber evidence="13">2.4.3.9</ecNumber>
    </recommendedName>
    <alternativeName>
        <fullName evidence="15">CMP-NeuAc:lactosylceramide alpha-2,3-sialyltransferase</fullName>
    </alternativeName>
    <alternativeName>
        <fullName evidence="18">Ganglioside GM3 synthase</fullName>
    </alternativeName>
    <alternativeName>
        <fullName evidence="17">ST3Gal V</fullName>
    </alternativeName>
    <alternativeName>
        <fullName evidence="16">Sialyltransferase 9</fullName>
    </alternativeName>
</protein>
<keyword evidence="5" id="KW-0812">Transmembrane</keyword>
<dbReference type="EMBL" id="QNUK01000371">
    <property type="protein sequence ID" value="KAF5894496.1"/>
    <property type="molecule type" value="Genomic_DNA"/>
</dbReference>
<evidence type="ECO:0000256" key="13">
    <source>
        <dbReference type="ARBA" id="ARBA00039111"/>
    </source>
</evidence>
<sequence>VHKKPLLPLRVTKPHAKVATDVHVEPTVSLKLTEAKTNPKVTTDVHKESTFPLKVTKPHTKVATGRNTSDVHVEPTVSLKLTEAKTNPKVTTGHKGPERDGSTNDIIRASMSKIEPKADVATKDRKGAVVKQEFPGLQETKTLHDLEGQNGNRSAGACKLGYVASKMAALFPKFIKIAPMFLDQNFKRLSKVQGYLPPFGFKSQETVINEILTATKTFGLSPELDRLECKKCIIVGNGGILANKSLGPRIDEYDIVVRLNQAPVKGYTRDVGAKTTLRLTYPEGAFNDTSHYESDSLFVFLGFKPLDFKWLKNIIYGHTLKGIVGFWKSVPVKVPREPSKMRILNPYFIQEAAFQLIGLPLNNGVMGKGNIPTLGTVAITMALHNCDEIAVAGFGYDLNTPHAPLHYYEEVKMSAIKE</sequence>
<evidence type="ECO:0000256" key="5">
    <source>
        <dbReference type="ARBA" id="ARBA00022692"/>
    </source>
</evidence>
<keyword evidence="8" id="KW-0333">Golgi apparatus</keyword>
<dbReference type="InterPro" id="IPR038578">
    <property type="entry name" value="GT29-like_sf"/>
</dbReference>
<keyword evidence="3" id="KW-0328">Glycosyltransferase</keyword>
<reference evidence="24" key="1">
    <citation type="submission" date="2020-07" db="EMBL/GenBank/DDBJ databases">
        <title>Clarias magur genome sequencing, assembly and annotation.</title>
        <authorList>
            <person name="Kushwaha B."/>
            <person name="Kumar R."/>
            <person name="Das P."/>
            <person name="Joshi C.G."/>
            <person name="Kumar D."/>
            <person name="Nagpure N.S."/>
            <person name="Pandey M."/>
            <person name="Agarwal S."/>
            <person name="Srivastava S."/>
            <person name="Singh M."/>
            <person name="Sahoo L."/>
            <person name="Jayasankar P."/>
            <person name="Meher P.K."/>
            <person name="Koringa P.G."/>
            <person name="Iquebal M.A."/>
            <person name="Das S.P."/>
            <person name="Bit A."/>
            <person name="Patnaik S."/>
            <person name="Patel N."/>
            <person name="Shah T.M."/>
            <person name="Hinsu A."/>
            <person name="Jena J.K."/>
        </authorList>
    </citation>
    <scope>NUCLEOTIDE SEQUENCE</scope>
    <source>
        <strain evidence="24">CIFAMagur01</strain>
        <tissue evidence="24">Testis</tissue>
    </source>
</reference>
<evidence type="ECO:0000256" key="3">
    <source>
        <dbReference type="ARBA" id="ARBA00022676"/>
    </source>
</evidence>
<keyword evidence="12" id="KW-0325">Glycoprotein</keyword>
<keyword evidence="11" id="KW-1015">Disulfide bond</keyword>
<evidence type="ECO:0000256" key="8">
    <source>
        <dbReference type="ARBA" id="ARBA00023034"/>
    </source>
</evidence>
<evidence type="ECO:0000256" key="4">
    <source>
        <dbReference type="ARBA" id="ARBA00022679"/>
    </source>
</evidence>
<evidence type="ECO:0000256" key="1">
    <source>
        <dbReference type="ARBA" id="ARBA00004323"/>
    </source>
</evidence>
<dbReference type="GO" id="GO:0006629">
    <property type="term" value="P:lipid metabolic process"/>
    <property type="evidence" value="ECO:0007669"/>
    <property type="project" value="UniProtKB-KW"/>
</dbReference>
<keyword evidence="10" id="KW-0472">Membrane</keyword>
<dbReference type="InterPro" id="IPR001675">
    <property type="entry name" value="Glyco_trans_29"/>
</dbReference>
<comment type="catalytic activity">
    <reaction evidence="21">
        <text>a beta-D-Gal-(1&lt;-&gt;1')-ceramide + CMP-N-acetyl-beta-neuraminate = N-acetyl-alpha-neuraminosyl-(2-&gt;3)-beta-D-galactosyl-(1&lt;-&gt;1')-ceramide + CMP + H(+)</text>
        <dbReference type="Rhea" id="RHEA:41780"/>
        <dbReference type="ChEBI" id="CHEBI:15378"/>
        <dbReference type="ChEBI" id="CHEBI:57812"/>
        <dbReference type="ChEBI" id="CHEBI:60377"/>
        <dbReference type="ChEBI" id="CHEBI:82643"/>
        <dbReference type="ChEBI" id="CHEBI:143593"/>
    </reaction>
    <physiologicalReaction direction="left-to-right" evidence="21">
        <dbReference type="Rhea" id="RHEA:41781"/>
    </physiologicalReaction>
</comment>
<evidence type="ECO:0000256" key="15">
    <source>
        <dbReference type="ARBA" id="ARBA00041341"/>
    </source>
</evidence>
<evidence type="ECO:0000256" key="19">
    <source>
        <dbReference type="ARBA" id="ARBA00043651"/>
    </source>
</evidence>
<evidence type="ECO:0000313" key="24">
    <source>
        <dbReference type="EMBL" id="KAF5894496.1"/>
    </source>
</evidence>
<comment type="catalytic activity">
    <reaction evidence="23">
        <text>ganglioside GA1 (d18:1(4E)/18:0) + CMP-N-acetyl-beta-neuraminate = ganglioside GM1 (d18:1(4E)/18:0) + CMP + H(+)</text>
        <dbReference type="Rhea" id="RHEA:41784"/>
        <dbReference type="ChEBI" id="CHEBI:15378"/>
        <dbReference type="ChEBI" id="CHEBI:57812"/>
        <dbReference type="ChEBI" id="CHEBI:60377"/>
        <dbReference type="ChEBI" id="CHEBI:73110"/>
        <dbReference type="ChEBI" id="CHEBI:78484"/>
    </reaction>
    <physiologicalReaction direction="left-to-right" evidence="23">
        <dbReference type="Rhea" id="RHEA:41785"/>
    </physiologicalReaction>
</comment>
<keyword evidence="4" id="KW-0808">Transferase</keyword>
<evidence type="ECO:0000256" key="10">
    <source>
        <dbReference type="ARBA" id="ARBA00023136"/>
    </source>
</evidence>
<evidence type="ECO:0000256" key="9">
    <source>
        <dbReference type="ARBA" id="ARBA00023098"/>
    </source>
</evidence>
<comment type="similarity">
    <text evidence="2">Belongs to the glycosyltransferase 29 family.</text>
</comment>
<dbReference type="EC" id="2.4.3.9" evidence="13"/>
<dbReference type="Pfam" id="PF00777">
    <property type="entry name" value="Glyco_transf_29"/>
    <property type="match status" value="1"/>
</dbReference>
<dbReference type="GO" id="GO:0047291">
    <property type="term" value="F:lactosylceramide alpha-2,3-sialyltransferase activity"/>
    <property type="evidence" value="ECO:0007669"/>
    <property type="project" value="UniProtKB-EC"/>
</dbReference>
<evidence type="ECO:0000256" key="18">
    <source>
        <dbReference type="ARBA" id="ARBA00042545"/>
    </source>
</evidence>
<dbReference type="Gene3D" id="3.90.1480.20">
    <property type="entry name" value="Glycosyl transferase family 29"/>
    <property type="match status" value="1"/>
</dbReference>
<comment type="catalytic activity">
    <reaction evidence="19">
        <text>a beta-D-Gal-(1-&gt;4)-beta-D-Glc-(1&lt;-&gt;1)-Cer(d18:1(4E)) + CMP-N-acetyl-beta-neuraminate = a ganglioside GM3 (d18:1(4E)) + CMP + H(+)</text>
        <dbReference type="Rhea" id="RHEA:18417"/>
        <dbReference type="ChEBI" id="CHEBI:15378"/>
        <dbReference type="ChEBI" id="CHEBI:17950"/>
        <dbReference type="ChEBI" id="CHEBI:57812"/>
        <dbReference type="ChEBI" id="CHEBI:60065"/>
        <dbReference type="ChEBI" id="CHEBI:60377"/>
        <dbReference type="EC" id="2.4.3.9"/>
    </reaction>
    <physiologicalReaction direction="left-to-right" evidence="19">
        <dbReference type="Rhea" id="RHEA:18418"/>
    </physiologicalReaction>
</comment>
<dbReference type="PANTHER" id="PTHR13713">
    <property type="entry name" value="SIALYLTRANSFERASE"/>
    <property type="match status" value="1"/>
</dbReference>
<dbReference type="Proteomes" id="UP000727407">
    <property type="component" value="Unassembled WGS sequence"/>
</dbReference>
<evidence type="ECO:0000256" key="16">
    <source>
        <dbReference type="ARBA" id="ARBA00041896"/>
    </source>
</evidence>
<accession>A0A8J4WXF8</accession>
<evidence type="ECO:0000256" key="20">
    <source>
        <dbReference type="ARBA" id="ARBA00045587"/>
    </source>
</evidence>
<comment type="function">
    <text evidence="20">Transfers the sialyl group (N-acetyl-alpha-neuraminyl or NeuAc) from CMP-NeuAc to the non-reducing terminal galactose (Gal) of glycosphingolipids forming gangliosides (important molecules involved in the regulation of multiple cellular processes, including cell proliferation and differentiation, apoptosis, embryogenesis, development, and oncogenesis). Mainly involved in the biosynthesis of ganglioside GM3 but can also use different glycolipids as substrate acceptors such as D-galactosylceramide (GalCer), asialo-GM2 (GA2) and asialo-GM1 (GA1), although less preferentially than beta-D-Gal-(1-&gt;4)-beta-D-Glc-(1&lt;-&gt;1)-Cer (LacCer).</text>
</comment>
<dbReference type="AlphaFoldDB" id="A0A8J4WXF8"/>
<dbReference type="FunFam" id="3.90.1480.20:FF:000006">
    <property type="entry name" value="ST3 beta-galactoside alpha-2,3-sialyltransferase 5"/>
    <property type="match status" value="1"/>
</dbReference>
<evidence type="ECO:0000256" key="14">
    <source>
        <dbReference type="ARBA" id="ARBA00039792"/>
    </source>
</evidence>
<gene>
    <name evidence="24" type="ORF">DAT39_015809</name>
</gene>
<dbReference type="OrthoDB" id="10264956at2759"/>
<dbReference type="GO" id="GO:0000139">
    <property type="term" value="C:Golgi membrane"/>
    <property type="evidence" value="ECO:0007669"/>
    <property type="project" value="UniProtKB-SubCell"/>
</dbReference>
<comment type="caution">
    <text evidence="24">The sequence shown here is derived from an EMBL/GenBank/DDBJ whole genome shotgun (WGS) entry which is preliminary data.</text>
</comment>
<evidence type="ECO:0000256" key="22">
    <source>
        <dbReference type="ARBA" id="ARBA00048805"/>
    </source>
</evidence>
<comment type="catalytic activity">
    <reaction evidence="22">
        <text>ganglioside GA2 (d18:1(4E)/18:0) + CMP-N-acetyl-beta-neuraminate = ganglioside GM2 (d18:1(4E)/18:0) + CMP + H(+)</text>
        <dbReference type="Rhea" id="RHEA:41776"/>
        <dbReference type="ChEBI" id="CHEBI:15378"/>
        <dbReference type="ChEBI" id="CHEBI:57812"/>
        <dbReference type="ChEBI" id="CHEBI:60377"/>
        <dbReference type="ChEBI" id="CHEBI:78485"/>
        <dbReference type="ChEBI" id="CHEBI:78486"/>
    </reaction>
    <physiologicalReaction direction="left-to-right" evidence="22">
        <dbReference type="Rhea" id="RHEA:41777"/>
    </physiologicalReaction>
</comment>
<proteinExistence type="inferred from homology"/>
<dbReference type="PANTHER" id="PTHR13713:SF37">
    <property type="entry name" value="CMP-N-ACETYLNEURAMINATE-BETA-1,4-GALACTOSIDE ALPHA-2,3-SIALYLTRANSFERASE"/>
    <property type="match status" value="1"/>
</dbReference>
<dbReference type="InterPro" id="IPR051142">
    <property type="entry name" value="Glycosyltransferase_29"/>
</dbReference>
<name>A0A8J4WXF8_CLAMG</name>